<dbReference type="InterPro" id="IPR045929">
    <property type="entry name" value="DUF6348"/>
</dbReference>
<keyword evidence="2" id="KW-1185">Reference proteome</keyword>
<protein>
    <submittedName>
        <fullName evidence="1">Uncharacterized protein</fullName>
    </submittedName>
</protein>
<organism evidence="1 2">
    <name type="scientific">Acinetobacter larvae</name>
    <dbReference type="NCBI Taxonomy" id="1789224"/>
    <lineage>
        <taxon>Bacteria</taxon>
        <taxon>Pseudomonadati</taxon>
        <taxon>Pseudomonadota</taxon>
        <taxon>Gammaproteobacteria</taxon>
        <taxon>Moraxellales</taxon>
        <taxon>Moraxellaceae</taxon>
        <taxon>Acinetobacter</taxon>
    </lineage>
</organism>
<dbReference type="Pfam" id="PF19875">
    <property type="entry name" value="DUF6348"/>
    <property type="match status" value="1"/>
</dbReference>
<sequence>MAFYVMRSFPVIEPLQQLFDQHAIPYTMEEDWLVPYHDFEQYPAIRMLWFPYDTNGCLQVEVFHSDQTLMIECFAGIGESSDEAIPDALKNFCINSFHVFAVAFWGLKPDDQVDVIQWQIQDKNYTVYLGAMGTRLINLDTFPELPNHWFEQLQAQIEQESDLDHLAWFRLFVGNNQGELTVEVLKNNDVWDEMQNTMCKLDWVLADGYYSIRQFMILKEN</sequence>
<dbReference type="KEGG" id="ala:BFG52_04520"/>
<proteinExistence type="predicted"/>
<gene>
    <name evidence="1" type="ORF">BFG52_04520</name>
</gene>
<evidence type="ECO:0000313" key="1">
    <source>
        <dbReference type="EMBL" id="AOA57696.1"/>
    </source>
</evidence>
<dbReference type="EMBL" id="CP016895">
    <property type="protein sequence ID" value="AOA57696.1"/>
    <property type="molecule type" value="Genomic_DNA"/>
</dbReference>
<dbReference type="AlphaFoldDB" id="A0A1B2LXN4"/>
<reference evidence="1 2" key="1">
    <citation type="submission" date="2016-08" db="EMBL/GenBank/DDBJ databases">
        <authorList>
            <person name="Seilhamer J.J."/>
        </authorList>
    </citation>
    <scope>NUCLEOTIDE SEQUENCE [LARGE SCALE GENOMIC DNA]</scope>
    <source>
        <strain evidence="1 2">BRTC-1</strain>
    </source>
</reference>
<dbReference type="Proteomes" id="UP000093391">
    <property type="component" value="Chromosome"/>
</dbReference>
<name>A0A1B2LXN4_9GAMM</name>
<accession>A0A1B2LXN4</accession>
<evidence type="ECO:0000313" key="2">
    <source>
        <dbReference type="Proteomes" id="UP000093391"/>
    </source>
</evidence>